<proteinExistence type="predicted"/>
<evidence type="ECO:0000313" key="2">
    <source>
        <dbReference type="Proteomes" id="UP001152888"/>
    </source>
</evidence>
<reference evidence="1" key="1">
    <citation type="submission" date="2022-03" db="EMBL/GenBank/DDBJ databases">
        <authorList>
            <person name="Sayadi A."/>
        </authorList>
    </citation>
    <scope>NUCLEOTIDE SEQUENCE</scope>
</reference>
<comment type="caution">
    <text evidence="1">The sequence shown here is derived from an EMBL/GenBank/DDBJ whole genome shotgun (WGS) entry which is preliminary data.</text>
</comment>
<evidence type="ECO:0000313" key="1">
    <source>
        <dbReference type="EMBL" id="CAH1965646.1"/>
    </source>
</evidence>
<accession>A0A9P0K1Y4</accession>
<name>A0A9P0K1Y4_ACAOB</name>
<keyword evidence="2" id="KW-1185">Reference proteome</keyword>
<sequence length="42" mass="5297">MLFLTDYICRIIDRLPYRQYLHNPRHYHSICSSYDICINRHR</sequence>
<protein>
    <submittedName>
        <fullName evidence="1">Uncharacterized protein</fullName>
    </submittedName>
</protein>
<dbReference type="EMBL" id="CAKOFQ010006727">
    <property type="protein sequence ID" value="CAH1965646.1"/>
    <property type="molecule type" value="Genomic_DNA"/>
</dbReference>
<dbReference type="Proteomes" id="UP001152888">
    <property type="component" value="Unassembled WGS sequence"/>
</dbReference>
<dbReference type="AlphaFoldDB" id="A0A9P0K1Y4"/>
<gene>
    <name evidence="1" type="ORF">ACAOBT_LOCUS6442</name>
</gene>
<organism evidence="1 2">
    <name type="scientific">Acanthoscelides obtectus</name>
    <name type="common">Bean weevil</name>
    <name type="synonym">Bruchus obtectus</name>
    <dbReference type="NCBI Taxonomy" id="200917"/>
    <lineage>
        <taxon>Eukaryota</taxon>
        <taxon>Metazoa</taxon>
        <taxon>Ecdysozoa</taxon>
        <taxon>Arthropoda</taxon>
        <taxon>Hexapoda</taxon>
        <taxon>Insecta</taxon>
        <taxon>Pterygota</taxon>
        <taxon>Neoptera</taxon>
        <taxon>Endopterygota</taxon>
        <taxon>Coleoptera</taxon>
        <taxon>Polyphaga</taxon>
        <taxon>Cucujiformia</taxon>
        <taxon>Chrysomeloidea</taxon>
        <taxon>Chrysomelidae</taxon>
        <taxon>Bruchinae</taxon>
        <taxon>Bruchini</taxon>
        <taxon>Acanthoscelides</taxon>
    </lineage>
</organism>